<dbReference type="RefSeq" id="WP_012923838.1">
    <property type="nucleotide sequence ID" value="NC_013729.1"/>
</dbReference>
<dbReference type="OrthoDB" id="880456at2"/>
<reference evidence="2" key="1">
    <citation type="submission" date="2009-09" db="EMBL/GenBank/DDBJ databases">
        <title>The complete genome of Kribbella flavida DSM 17836.</title>
        <authorList>
            <consortium name="US DOE Joint Genome Institute (JGI-PGF)"/>
            <person name="Lucas S."/>
            <person name="Copeland A."/>
            <person name="Lapidus A."/>
            <person name="Glavina del Rio T."/>
            <person name="Dalin E."/>
            <person name="Tice H."/>
            <person name="Bruce D."/>
            <person name="Goodwin L."/>
            <person name="Pitluck S."/>
            <person name="Kyrpides N."/>
            <person name="Mavromatis K."/>
            <person name="Ivanova N."/>
            <person name="Saunders E."/>
            <person name="Brettin T."/>
            <person name="Detter J.C."/>
            <person name="Han C."/>
            <person name="Larimer F."/>
            <person name="Land M."/>
            <person name="Hauser L."/>
            <person name="Markowitz V."/>
            <person name="Cheng J.-F."/>
            <person name="Hugenholtz P."/>
            <person name="Woyke T."/>
            <person name="Wu D."/>
            <person name="Pukall R."/>
            <person name="Klenk H.-P."/>
            <person name="Eisen J.A."/>
        </authorList>
    </citation>
    <scope>NUCLEOTIDE SEQUENCE [LARGE SCALE GENOMIC DNA]</scope>
    <source>
        <strain evidence="2">DSM 17836 / JCM 10339 / NBRC 14399</strain>
    </source>
</reference>
<protein>
    <recommendedName>
        <fullName evidence="3">Polyketide cyclase/dehydrase</fullName>
    </recommendedName>
</protein>
<keyword evidence="2" id="KW-1185">Reference proteome</keyword>
<evidence type="ECO:0000313" key="1">
    <source>
        <dbReference type="EMBL" id="ADB35285.1"/>
    </source>
</evidence>
<dbReference type="KEGG" id="kfl:Kfla_6282"/>
<dbReference type="EMBL" id="CP001736">
    <property type="protein sequence ID" value="ADB35285.1"/>
    <property type="molecule type" value="Genomic_DNA"/>
</dbReference>
<dbReference type="InterPro" id="IPR023393">
    <property type="entry name" value="START-like_dom_sf"/>
</dbReference>
<evidence type="ECO:0008006" key="3">
    <source>
        <dbReference type="Google" id="ProtNLM"/>
    </source>
</evidence>
<dbReference type="SUPFAM" id="SSF55961">
    <property type="entry name" value="Bet v1-like"/>
    <property type="match status" value="1"/>
</dbReference>
<dbReference type="Proteomes" id="UP000007967">
    <property type="component" value="Chromosome"/>
</dbReference>
<dbReference type="HOGENOM" id="CLU_132537_0_0_11"/>
<proteinExistence type="predicted"/>
<gene>
    <name evidence="1" type="ordered locus">Kfla_6282</name>
</gene>
<evidence type="ECO:0000313" key="2">
    <source>
        <dbReference type="Proteomes" id="UP000007967"/>
    </source>
</evidence>
<dbReference type="eggNOG" id="COG5637">
    <property type="taxonomic scope" value="Bacteria"/>
</dbReference>
<organism evidence="1 2">
    <name type="scientific">Kribbella flavida (strain DSM 17836 / JCM 10339 / NBRC 14399)</name>
    <dbReference type="NCBI Taxonomy" id="479435"/>
    <lineage>
        <taxon>Bacteria</taxon>
        <taxon>Bacillati</taxon>
        <taxon>Actinomycetota</taxon>
        <taxon>Actinomycetes</taxon>
        <taxon>Propionibacteriales</taxon>
        <taxon>Kribbellaceae</taxon>
        <taxon>Kribbella</taxon>
    </lineage>
</organism>
<reference evidence="1 2" key="2">
    <citation type="journal article" date="2010" name="Stand. Genomic Sci.">
        <title>Complete genome sequence of Kribbella flavida type strain (IFO 14399).</title>
        <authorList>
            <person name="Pukall R."/>
            <person name="Lapidus A."/>
            <person name="Glavina Del Rio T."/>
            <person name="Copeland A."/>
            <person name="Tice H."/>
            <person name="Cheng J.-F."/>
            <person name="Lucas S."/>
            <person name="Chen F."/>
            <person name="Nolan M."/>
            <person name="LaButti K."/>
            <person name="Pati A."/>
            <person name="Ivanova N."/>
            <person name="Mavrommatis K."/>
            <person name="Mikhailova N."/>
            <person name="Pitluck S."/>
            <person name="Bruce D."/>
            <person name="Goodwin L."/>
            <person name="Land M."/>
            <person name="Hauser L."/>
            <person name="Chang Y.-J."/>
            <person name="Jeffries C.D."/>
            <person name="Chen A."/>
            <person name="Palaniappan K."/>
            <person name="Chain P."/>
            <person name="Rohde M."/>
            <person name="Goeker M."/>
            <person name="Bristow J."/>
            <person name="Eisen J.A."/>
            <person name="Markowitz V."/>
            <person name="Hugenholtz P."/>
            <person name="Kyrpides N.C."/>
            <person name="Klenk H.-P."/>
            <person name="Brettin T."/>
        </authorList>
    </citation>
    <scope>NUCLEOTIDE SEQUENCE [LARGE SCALE GENOMIC DNA]</scope>
    <source>
        <strain evidence="2">DSM 17836 / JCM 10339 / NBRC 14399</strain>
    </source>
</reference>
<dbReference type="STRING" id="479435.Kfla_6282"/>
<sequence>MTSMTRHLSTVVDRPAEVVYDYASDPANLPAWAAGLSSSVERVGDRWFADSPMGRIELSFAPRNPFGVLDHTVTLPTGEATYNPMRVIADGTGCEVVFSLRRRPGMTDAEFEADATAVQADLETLKTLLEKD</sequence>
<accession>D2PVP5</accession>
<dbReference type="Pfam" id="PF10604">
    <property type="entry name" value="Polyketide_cyc2"/>
    <property type="match status" value="1"/>
</dbReference>
<dbReference type="InterPro" id="IPR019587">
    <property type="entry name" value="Polyketide_cyclase/dehydratase"/>
</dbReference>
<dbReference type="Gene3D" id="3.30.530.20">
    <property type="match status" value="1"/>
</dbReference>
<dbReference type="AlphaFoldDB" id="D2PVP5"/>
<name>D2PVP5_KRIFD</name>